<evidence type="ECO:0000313" key="2">
    <source>
        <dbReference type="Proteomes" id="UP000000933"/>
    </source>
</evidence>
<accession>D5H527</accession>
<dbReference type="KEGG" id="srm:SRM_00211"/>
<dbReference type="EMBL" id="FP565814">
    <property type="protein sequence ID" value="CBH23132.1"/>
    <property type="molecule type" value="Genomic_DNA"/>
</dbReference>
<sequence length="97" mass="11187">MFPPGSSLMAARFLLFLSDAVFRKVLLLEYLDGVEEVQVMFLYIRLSLPVVPVEFHRAWRNIQPVECQWIGKDSDVCTSICVHKPFPENQVLGRDSF</sequence>
<reference evidence="1 2" key="1">
    <citation type="journal article" date="2010" name="ISME J.">
        <title>Fine-scale evolution: genomic, phenotypic and ecological differentiation in two coexisting Salinibacter ruber strains.</title>
        <authorList>
            <person name="Pena A."/>
            <person name="Teeling H."/>
            <person name="Huerta-Cepas J."/>
            <person name="Santos F."/>
            <person name="Yarza P."/>
            <person name="Brito-Echeverria J."/>
            <person name="Lucio M."/>
            <person name="Schmitt-Kopplin P."/>
            <person name="Meseguer I."/>
            <person name="Schenowitz C."/>
            <person name="Dossat C."/>
            <person name="Barbe V."/>
            <person name="Dopazo J."/>
            <person name="Rossello-Mora R."/>
            <person name="Schuler M."/>
            <person name="Glockner F.O."/>
            <person name="Amann R."/>
            <person name="Gabaldon T."/>
            <person name="Anton J."/>
        </authorList>
    </citation>
    <scope>NUCLEOTIDE SEQUENCE [LARGE SCALE GENOMIC DNA]</scope>
    <source>
        <strain evidence="1 2">M8</strain>
    </source>
</reference>
<dbReference type="Proteomes" id="UP000000933">
    <property type="component" value="Chromosome"/>
</dbReference>
<dbReference type="HOGENOM" id="CLU_2345022_0_0_10"/>
<dbReference type="AlphaFoldDB" id="D5H527"/>
<evidence type="ECO:0000313" key="1">
    <source>
        <dbReference type="EMBL" id="CBH23132.1"/>
    </source>
</evidence>
<organism evidence="1 2">
    <name type="scientific">Salinibacter ruber (strain M8)</name>
    <dbReference type="NCBI Taxonomy" id="761659"/>
    <lineage>
        <taxon>Bacteria</taxon>
        <taxon>Pseudomonadati</taxon>
        <taxon>Rhodothermota</taxon>
        <taxon>Rhodothermia</taxon>
        <taxon>Rhodothermales</taxon>
        <taxon>Salinibacteraceae</taxon>
        <taxon>Salinibacter</taxon>
    </lineage>
</organism>
<gene>
    <name evidence="1" type="ordered locus">SRM_00211</name>
</gene>
<protein>
    <submittedName>
        <fullName evidence="1">Uncharacterized protein</fullName>
    </submittedName>
</protein>
<proteinExistence type="predicted"/>
<name>D5H527_SALRM</name>
<reference evidence="2" key="2">
    <citation type="submission" date="2010-04" db="EMBL/GenBank/DDBJ databases">
        <title>Genome sequence of Salinibacter ruber M8.</title>
        <authorList>
            <consortium name="Genoscope"/>
        </authorList>
    </citation>
    <scope>NUCLEOTIDE SEQUENCE [LARGE SCALE GENOMIC DNA]</scope>
    <source>
        <strain evidence="2">M8</strain>
    </source>
</reference>